<name>A0A8J4RID7_9ROSI</name>
<proteinExistence type="predicted"/>
<dbReference type="EMBL" id="JRKL02001305">
    <property type="protein sequence ID" value="KAF3964831.1"/>
    <property type="molecule type" value="Genomic_DNA"/>
</dbReference>
<reference evidence="1" key="1">
    <citation type="submission" date="2020-03" db="EMBL/GenBank/DDBJ databases">
        <title>Castanea mollissima Vanexum genome sequencing.</title>
        <authorList>
            <person name="Staton M."/>
        </authorList>
    </citation>
    <scope>NUCLEOTIDE SEQUENCE</scope>
    <source>
        <tissue evidence="1">Leaf</tissue>
    </source>
</reference>
<dbReference type="OrthoDB" id="2105857at2759"/>
<evidence type="ECO:0000313" key="1">
    <source>
        <dbReference type="EMBL" id="KAF3964831.1"/>
    </source>
</evidence>
<gene>
    <name evidence="1" type="ORF">CMV_010919</name>
</gene>
<protein>
    <submittedName>
        <fullName evidence="1">Uncharacterized protein</fullName>
    </submittedName>
</protein>
<comment type="caution">
    <text evidence="1">The sequence shown here is derived from an EMBL/GenBank/DDBJ whole genome shotgun (WGS) entry which is preliminary data.</text>
</comment>
<dbReference type="Proteomes" id="UP000737018">
    <property type="component" value="Unassembled WGS sequence"/>
</dbReference>
<evidence type="ECO:0000313" key="2">
    <source>
        <dbReference type="Proteomes" id="UP000737018"/>
    </source>
</evidence>
<sequence length="77" mass="8445">MASNLSWTGIKTGLPLSLFYSPKDAKSSNGGKRFNCGGMGSIEILLRPRNCKGMEWQNASGRDLFEEGCVKEAVQQF</sequence>
<organism evidence="1 2">
    <name type="scientific">Castanea mollissima</name>
    <name type="common">Chinese chestnut</name>
    <dbReference type="NCBI Taxonomy" id="60419"/>
    <lineage>
        <taxon>Eukaryota</taxon>
        <taxon>Viridiplantae</taxon>
        <taxon>Streptophyta</taxon>
        <taxon>Embryophyta</taxon>
        <taxon>Tracheophyta</taxon>
        <taxon>Spermatophyta</taxon>
        <taxon>Magnoliopsida</taxon>
        <taxon>eudicotyledons</taxon>
        <taxon>Gunneridae</taxon>
        <taxon>Pentapetalae</taxon>
        <taxon>rosids</taxon>
        <taxon>fabids</taxon>
        <taxon>Fagales</taxon>
        <taxon>Fagaceae</taxon>
        <taxon>Castanea</taxon>
    </lineage>
</organism>
<keyword evidence="2" id="KW-1185">Reference proteome</keyword>
<dbReference type="AlphaFoldDB" id="A0A8J4RID7"/>
<accession>A0A8J4RID7</accession>